<dbReference type="Proteomes" id="UP001497482">
    <property type="component" value="Chromosome 18"/>
</dbReference>
<evidence type="ECO:0000313" key="1">
    <source>
        <dbReference type="EMBL" id="CAL1588551.1"/>
    </source>
</evidence>
<gene>
    <name evidence="1" type="ORF">KC01_LOCUS18332</name>
</gene>
<dbReference type="AlphaFoldDB" id="A0AAV2KJU1"/>
<reference evidence="1 2" key="1">
    <citation type="submission" date="2024-04" db="EMBL/GenBank/DDBJ databases">
        <authorList>
            <person name="Waldvogel A.-M."/>
            <person name="Schoenle A."/>
        </authorList>
    </citation>
    <scope>NUCLEOTIDE SEQUENCE [LARGE SCALE GENOMIC DNA]</scope>
</reference>
<proteinExistence type="predicted"/>
<protein>
    <submittedName>
        <fullName evidence="1">Uncharacterized protein</fullName>
    </submittedName>
</protein>
<name>A0AAV2KJU1_KNICA</name>
<dbReference type="EMBL" id="OZ035840">
    <property type="protein sequence ID" value="CAL1588551.1"/>
    <property type="molecule type" value="Genomic_DNA"/>
</dbReference>
<organism evidence="1 2">
    <name type="scientific">Knipowitschia caucasica</name>
    <name type="common">Caucasian dwarf goby</name>
    <name type="synonym">Pomatoschistus caucasicus</name>
    <dbReference type="NCBI Taxonomy" id="637954"/>
    <lineage>
        <taxon>Eukaryota</taxon>
        <taxon>Metazoa</taxon>
        <taxon>Chordata</taxon>
        <taxon>Craniata</taxon>
        <taxon>Vertebrata</taxon>
        <taxon>Euteleostomi</taxon>
        <taxon>Actinopterygii</taxon>
        <taxon>Neopterygii</taxon>
        <taxon>Teleostei</taxon>
        <taxon>Neoteleostei</taxon>
        <taxon>Acanthomorphata</taxon>
        <taxon>Gobiaria</taxon>
        <taxon>Gobiiformes</taxon>
        <taxon>Gobioidei</taxon>
        <taxon>Gobiidae</taxon>
        <taxon>Gobiinae</taxon>
        <taxon>Knipowitschia</taxon>
    </lineage>
</organism>
<keyword evidence="2" id="KW-1185">Reference proteome</keyword>
<evidence type="ECO:0000313" key="2">
    <source>
        <dbReference type="Proteomes" id="UP001497482"/>
    </source>
</evidence>
<sequence length="78" mass="8666">MPVAERVAASDQLWQRLISCGSCWCHKRSVPSLIQHILSIEQTRGDSTQDTAGLVLFYCDETTFLLQRPTSPAKSSAQ</sequence>
<accession>A0AAV2KJU1</accession>